<dbReference type="InterPro" id="IPR000917">
    <property type="entry name" value="Sulfatase_N"/>
</dbReference>
<proteinExistence type="predicted"/>
<feature type="transmembrane region" description="Helical" evidence="1">
    <location>
        <begin position="59"/>
        <end position="78"/>
    </location>
</feature>
<dbReference type="InterPro" id="IPR017850">
    <property type="entry name" value="Alkaline_phosphatase_core_sf"/>
</dbReference>
<organism evidence="3 4">
    <name type="scientific">Candidatus Gottesmanbacteria bacterium RIFCSPHIGHO2_01_FULL_40_15</name>
    <dbReference type="NCBI Taxonomy" id="1798376"/>
    <lineage>
        <taxon>Bacteria</taxon>
        <taxon>Candidatus Gottesmaniibacteriota</taxon>
    </lineage>
</organism>
<keyword evidence="1" id="KW-0812">Transmembrane</keyword>
<accession>A0A1F5Z283</accession>
<dbReference type="SUPFAM" id="SSF53649">
    <property type="entry name" value="Alkaline phosphatase-like"/>
    <property type="match status" value="1"/>
</dbReference>
<comment type="caution">
    <text evidence="3">The sequence shown here is derived from an EMBL/GenBank/DDBJ whole genome shotgun (WGS) entry which is preliminary data.</text>
</comment>
<protein>
    <recommendedName>
        <fullName evidence="2">Sulfatase N-terminal domain-containing protein</fullName>
    </recommendedName>
</protein>
<dbReference type="Pfam" id="PF00884">
    <property type="entry name" value="Sulfatase"/>
    <property type="match status" value="1"/>
</dbReference>
<gene>
    <name evidence="3" type="ORF">A2777_05840</name>
</gene>
<evidence type="ECO:0000313" key="4">
    <source>
        <dbReference type="Proteomes" id="UP000177354"/>
    </source>
</evidence>
<feature type="domain" description="Sulfatase N-terminal" evidence="2">
    <location>
        <begin position="179"/>
        <end position="438"/>
    </location>
</feature>
<feature type="transmembrane region" description="Helical" evidence="1">
    <location>
        <begin position="29"/>
        <end position="52"/>
    </location>
</feature>
<dbReference type="Gene3D" id="3.40.720.10">
    <property type="entry name" value="Alkaline Phosphatase, subunit A"/>
    <property type="match status" value="1"/>
</dbReference>
<dbReference type="EMBL" id="MFJF01000015">
    <property type="protein sequence ID" value="OGG06473.1"/>
    <property type="molecule type" value="Genomic_DNA"/>
</dbReference>
<feature type="transmembrane region" description="Helical" evidence="1">
    <location>
        <begin position="98"/>
        <end position="114"/>
    </location>
</feature>
<evidence type="ECO:0000259" key="2">
    <source>
        <dbReference type="Pfam" id="PF00884"/>
    </source>
</evidence>
<keyword evidence="1" id="KW-1133">Transmembrane helix</keyword>
<dbReference type="Proteomes" id="UP000177354">
    <property type="component" value="Unassembled WGS sequence"/>
</dbReference>
<reference evidence="3 4" key="1">
    <citation type="journal article" date="2016" name="Nat. Commun.">
        <title>Thousands of microbial genomes shed light on interconnected biogeochemical processes in an aquifer system.</title>
        <authorList>
            <person name="Anantharaman K."/>
            <person name="Brown C.T."/>
            <person name="Hug L.A."/>
            <person name="Sharon I."/>
            <person name="Castelle C.J."/>
            <person name="Probst A.J."/>
            <person name="Thomas B.C."/>
            <person name="Singh A."/>
            <person name="Wilkins M.J."/>
            <person name="Karaoz U."/>
            <person name="Brodie E.L."/>
            <person name="Williams K.H."/>
            <person name="Hubbard S.S."/>
            <person name="Banfield J.F."/>
        </authorList>
    </citation>
    <scope>NUCLEOTIDE SEQUENCE [LARGE SCALE GENOMIC DNA]</scope>
</reference>
<feature type="transmembrane region" description="Helical" evidence="1">
    <location>
        <begin position="7"/>
        <end position="23"/>
    </location>
</feature>
<evidence type="ECO:0000256" key="1">
    <source>
        <dbReference type="SAM" id="Phobius"/>
    </source>
</evidence>
<name>A0A1F5Z283_9BACT</name>
<sequence>MKIRPIIIYPFLIAFYPVIFAYAENIKGLILPEVSLPLSVSFFLTLMLFLLAKIVFRDWYKAGIAAAIIIIVIENYILGFDFVRKTVLDQFIKGKHKFGFLVVTTGLLIFLYFLRKSKQRFRLSASILNVFSVILISLPVVQIAVYEISNKSPTINAVTLPKLEKNGHPQTGELPDIYYFILDRYGQNKTISSNYGYDNSVFIKSLEKKGFHIVSDSWSNYTTSALSLASSLNMSYLDNLAQNPGINSADEKILLKLIENNLVVKFLKSMGYKYIHVGSWWNATAKNKYADRNIKGALALSELSQVIYSRTIFYPITVKLKVPLLDGRYAQFIRIPSQFSEIANIPKMKEPTFIFAHFLIPHPPYVFDKDGNFITEEEENKRSERDNYIGQLEYANKKILELVNTLLTSAKDNKPIIVIQGDEGPYPGEYLKNSLKYDWKKAGDDIIQQKMGILNAIYFPDSRYESFSPVTSPVNSFRIVFNTWFNQKLELLPDISFLSNVGKPYDFVKKIERNQK</sequence>
<keyword evidence="1" id="KW-0472">Membrane</keyword>
<dbReference type="AlphaFoldDB" id="A0A1F5Z283"/>
<feature type="transmembrane region" description="Helical" evidence="1">
    <location>
        <begin position="126"/>
        <end position="146"/>
    </location>
</feature>
<evidence type="ECO:0000313" key="3">
    <source>
        <dbReference type="EMBL" id="OGG06473.1"/>
    </source>
</evidence>